<dbReference type="AlphaFoldDB" id="A0A847RZ72"/>
<name>A0A847RZ72_9BACT</name>
<gene>
    <name evidence="1" type="ORF">HGH92_23570</name>
</gene>
<comment type="caution">
    <text evidence="1">The sequence shown here is derived from an EMBL/GenBank/DDBJ whole genome shotgun (WGS) entry which is preliminary data.</text>
</comment>
<evidence type="ECO:0000313" key="2">
    <source>
        <dbReference type="Proteomes" id="UP000570474"/>
    </source>
</evidence>
<reference evidence="1 2" key="1">
    <citation type="submission" date="2020-04" db="EMBL/GenBank/DDBJ databases">
        <authorList>
            <person name="Yin C."/>
        </authorList>
    </citation>
    <scope>NUCLEOTIDE SEQUENCE [LARGE SCALE GENOMIC DNA]</scope>
    <source>
        <strain evidence="1 2">Ae27</strain>
    </source>
</reference>
<protein>
    <submittedName>
        <fullName evidence="1">Uncharacterized protein</fullName>
    </submittedName>
</protein>
<evidence type="ECO:0000313" key="1">
    <source>
        <dbReference type="EMBL" id="NLR67304.1"/>
    </source>
</evidence>
<keyword evidence="2" id="KW-1185">Reference proteome</keyword>
<dbReference type="RefSeq" id="WP_168873181.1">
    <property type="nucleotide sequence ID" value="NZ_JABAIA010000002.1"/>
</dbReference>
<accession>A0A847RZ72</accession>
<proteinExistence type="predicted"/>
<dbReference type="EMBL" id="JABAIA010000002">
    <property type="protein sequence ID" value="NLR67304.1"/>
    <property type="molecule type" value="Genomic_DNA"/>
</dbReference>
<sequence length="81" mass="9293">MDGIKFIDRKGRNVEVSKPYGAGGTSYHVNVNRFHYGQIVRVNGGQWIAYPNSNDLPKAYWDALVKWVEDNERKEEKEGGH</sequence>
<organism evidence="1 2">
    <name type="scientific">Chitinophaga varians</name>
    <dbReference type="NCBI Taxonomy" id="2202339"/>
    <lineage>
        <taxon>Bacteria</taxon>
        <taxon>Pseudomonadati</taxon>
        <taxon>Bacteroidota</taxon>
        <taxon>Chitinophagia</taxon>
        <taxon>Chitinophagales</taxon>
        <taxon>Chitinophagaceae</taxon>
        <taxon>Chitinophaga</taxon>
    </lineage>
</organism>
<dbReference type="Proteomes" id="UP000570474">
    <property type="component" value="Unassembled WGS sequence"/>
</dbReference>